<dbReference type="PROSITE" id="PS00211">
    <property type="entry name" value="ABC_TRANSPORTER_1"/>
    <property type="match status" value="1"/>
</dbReference>
<feature type="domain" description="ABC transporter" evidence="5">
    <location>
        <begin position="262"/>
        <end position="504"/>
    </location>
</feature>
<dbReference type="GO" id="GO:0005524">
    <property type="term" value="F:ATP binding"/>
    <property type="evidence" value="ECO:0007669"/>
    <property type="project" value="UniProtKB-KW"/>
</dbReference>
<dbReference type="PANTHER" id="PTHR43790:SF9">
    <property type="entry name" value="GALACTOFURANOSE TRANSPORTER ATP-BINDING PROTEIN YTFR"/>
    <property type="match status" value="1"/>
</dbReference>
<dbReference type="CDD" id="cd03216">
    <property type="entry name" value="ABC_Carb_Monos_I"/>
    <property type="match status" value="1"/>
</dbReference>
<gene>
    <name evidence="6" type="ORF">ACFO8L_39655</name>
</gene>
<keyword evidence="1" id="KW-0813">Transport</keyword>
<keyword evidence="4 6" id="KW-0067">ATP-binding</keyword>
<dbReference type="InterPro" id="IPR017871">
    <property type="entry name" value="ABC_transporter-like_CS"/>
</dbReference>
<dbReference type="PROSITE" id="PS50893">
    <property type="entry name" value="ABC_TRANSPORTER_2"/>
    <property type="match status" value="2"/>
</dbReference>
<dbReference type="EMBL" id="JBHSFN010000044">
    <property type="protein sequence ID" value="MFC4592260.1"/>
    <property type="molecule type" value="Genomic_DNA"/>
</dbReference>
<evidence type="ECO:0000256" key="2">
    <source>
        <dbReference type="ARBA" id="ARBA00022737"/>
    </source>
</evidence>
<comment type="caution">
    <text evidence="6">The sequence shown here is derived from an EMBL/GenBank/DDBJ whole genome shotgun (WGS) entry which is preliminary data.</text>
</comment>
<evidence type="ECO:0000256" key="4">
    <source>
        <dbReference type="ARBA" id="ARBA00022840"/>
    </source>
</evidence>
<dbReference type="Proteomes" id="UP001595891">
    <property type="component" value="Unassembled WGS sequence"/>
</dbReference>
<dbReference type="Gene3D" id="3.40.50.300">
    <property type="entry name" value="P-loop containing nucleotide triphosphate hydrolases"/>
    <property type="match status" value="2"/>
</dbReference>
<keyword evidence="2" id="KW-0677">Repeat</keyword>
<dbReference type="SMART" id="SM00382">
    <property type="entry name" value="AAA"/>
    <property type="match status" value="2"/>
</dbReference>
<dbReference type="RefSeq" id="WP_262848982.1">
    <property type="nucleotide sequence ID" value="NZ_JANZYP010000080.1"/>
</dbReference>
<organism evidence="6 7">
    <name type="scientific">Sphaerisporangium corydalis</name>
    <dbReference type="NCBI Taxonomy" id="1441875"/>
    <lineage>
        <taxon>Bacteria</taxon>
        <taxon>Bacillati</taxon>
        <taxon>Actinomycetota</taxon>
        <taxon>Actinomycetes</taxon>
        <taxon>Streptosporangiales</taxon>
        <taxon>Streptosporangiaceae</taxon>
        <taxon>Sphaerisporangium</taxon>
    </lineage>
</organism>
<name>A0ABV9ERE9_9ACTN</name>
<evidence type="ECO:0000256" key="3">
    <source>
        <dbReference type="ARBA" id="ARBA00022741"/>
    </source>
</evidence>
<keyword evidence="3" id="KW-0547">Nucleotide-binding</keyword>
<feature type="domain" description="ABC transporter" evidence="5">
    <location>
        <begin position="8"/>
        <end position="244"/>
    </location>
</feature>
<dbReference type="InterPro" id="IPR050107">
    <property type="entry name" value="ABC_carbohydrate_import_ATPase"/>
</dbReference>
<dbReference type="InterPro" id="IPR003593">
    <property type="entry name" value="AAA+_ATPase"/>
</dbReference>
<evidence type="ECO:0000313" key="7">
    <source>
        <dbReference type="Proteomes" id="UP001595891"/>
    </source>
</evidence>
<protein>
    <submittedName>
        <fullName evidence="6">Sugar ABC transporter ATP-binding protein</fullName>
    </submittedName>
</protein>
<dbReference type="CDD" id="cd03215">
    <property type="entry name" value="ABC_Carb_Monos_II"/>
    <property type="match status" value="1"/>
</dbReference>
<evidence type="ECO:0000256" key="1">
    <source>
        <dbReference type="ARBA" id="ARBA00022448"/>
    </source>
</evidence>
<reference evidence="7" key="1">
    <citation type="journal article" date="2019" name="Int. J. Syst. Evol. Microbiol.">
        <title>The Global Catalogue of Microorganisms (GCM) 10K type strain sequencing project: providing services to taxonomists for standard genome sequencing and annotation.</title>
        <authorList>
            <consortium name="The Broad Institute Genomics Platform"/>
            <consortium name="The Broad Institute Genome Sequencing Center for Infectious Disease"/>
            <person name="Wu L."/>
            <person name="Ma J."/>
        </authorList>
    </citation>
    <scope>NUCLEOTIDE SEQUENCE [LARGE SCALE GENOMIC DNA]</scope>
    <source>
        <strain evidence="7">CCUG 49560</strain>
    </source>
</reference>
<accession>A0ABV9ERE9</accession>
<dbReference type="Pfam" id="PF00005">
    <property type="entry name" value="ABC_tran"/>
    <property type="match status" value="2"/>
</dbReference>
<evidence type="ECO:0000313" key="6">
    <source>
        <dbReference type="EMBL" id="MFC4592260.1"/>
    </source>
</evidence>
<dbReference type="InterPro" id="IPR027417">
    <property type="entry name" value="P-loop_NTPase"/>
</dbReference>
<evidence type="ECO:0000259" key="5">
    <source>
        <dbReference type="PROSITE" id="PS50893"/>
    </source>
</evidence>
<dbReference type="InterPro" id="IPR003439">
    <property type="entry name" value="ABC_transporter-like_ATP-bd"/>
</dbReference>
<keyword evidence="7" id="KW-1185">Reference proteome</keyword>
<proteinExistence type="predicted"/>
<dbReference type="SUPFAM" id="SSF52540">
    <property type="entry name" value="P-loop containing nucleoside triphosphate hydrolases"/>
    <property type="match status" value="2"/>
</dbReference>
<dbReference type="PANTHER" id="PTHR43790">
    <property type="entry name" value="CARBOHYDRATE TRANSPORT ATP-BINDING PROTEIN MG119-RELATED"/>
    <property type="match status" value="1"/>
</dbReference>
<sequence length="510" mass="53610">MTGSSVVLQAAGVLKSFPGVRALDHVSVAVAEGEVHALVGGNGAGKSTLVKVFSGVYQPDGGEVRHLGEPVRFAGPLQALRAGISTIYQKGNLAPQMSVARNIFLGREPRGRLGLIDFTRMHADAEEILAGYGVRADVRRPVAALPAGTQQLVALARAVSAGAKVVIMDEPTSSMEPGEVETLFRVIDGLRDGGRSVIYVSHRLEELYRVCDRVTVLRDGRVVHTGPMSGLDRFRLVSLMLGMPFNPPSGPAQAGGPADEPADLPILEATGLSRRHVLADISIALRPGEVVGLGGLLGAGRSETARAIAGVEPLDAGQVTVAGAPLGKWSIRSAIRAGIGLVPENRRTEGIIPSLSVRDNIALAALPRLSRAGIVSDARVDRIVATFMRRLRIKAVSPGQRAGELSGGNQQKVLLARWLAMNPKVLLLDEPSHGVDVPSRAEMRSLIDELAVDGLAVLLISSDVGELVENCDRVVVLRDGTVARELTGHDVTEDNIMSAIAAPALGPAET</sequence>